<sequence length="687" mass="77606">MEEGSFDTIICNSVAQYFPNIEYLKDVVVRAVKLLRAGGHIFLGDIRSLVLLKHYHSSMELHKAHGDLRADVLEQRILDRMMSEKELMVDPAFFFALKEEIPEIGNVEILTKTGRSLNELTQYRYQVVIRVGTRDGSQVIEDWVDYQISGITLDEIKQTLESGQREYFAVENIANSRLTKEVALVKLLEMEESQALSVSSIRTQLEATIPSGVEVDDIYTIGKNAGYDVSISWSRQQNDGCFDVIFGKTGQETLSVYHFKEPHYNVWQWKLYGNNPLHEAVSKQFVPHLREYLRTVLPKFMIPSYIVILDTLPLMPNGKINRAALPAPSLSFVDEEADYVKPETDLEKSLGQIFAEVLGLERVSVHGNFFNLGGHSLLSIRLISKIRKILGASISLQNLFTAPTIYLLAKLIVERSLNLKNETDESPIVTLRDGGEKTPIVLVHAIGGGISYYQPLIECLDHSGPIYGIYASDFLGLMQHQTFTTVEDMTQYYAQSLLKASAAQKFIIGGWSYGGNIAFGVAVQLQKIGIDVPSVILFDSYPLFGPVNYEIYSAPLTRMITNLMNQMQESTEIFTEEIHIIRDMFGLGNSISRDDEVTLELLTNALNRISQMREYTPDHYSGIVCQIQSSQSKLQANPRQVVQRWEHFMRGKDITELVDGSHFSMMQSPYVETVANKLEQLIESINE</sequence>
<evidence type="ECO:0000256" key="1">
    <source>
        <dbReference type="ARBA" id="ARBA00022598"/>
    </source>
</evidence>
<dbReference type="Proteomes" id="UP001479436">
    <property type="component" value="Unassembled WGS sequence"/>
</dbReference>
<dbReference type="Gene3D" id="3.30.300.30">
    <property type="match status" value="1"/>
</dbReference>
<dbReference type="Pfam" id="PF00550">
    <property type="entry name" value="PP-binding"/>
    <property type="match status" value="1"/>
</dbReference>
<dbReference type="EMBL" id="JASJQH010001489">
    <property type="protein sequence ID" value="KAK9761232.1"/>
    <property type="molecule type" value="Genomic_DNA"/>
</dbReference>
<name>A0ABR2WIA4_9FUNG</name>
<accession>A0ABR2WIA4</accession>
<feature type="domain" description="Carrier" evidence="2">
    <location>
        <begin position="341"/>
        <end position="416"/>
    </location>
</feature>
<dbReference type="PANTHER" id="PTHR45527">
    <property type="entry name" value="NONRIBOSOMAL PEPTIDE SYNTHETASE"/>
    <property type="match status" value="1"/>
</dbReference>
<dbReference type="SUPFAM" id="SSF47336">
    <property type="entry name" value="ACP-like"/>
    <property type="match status" value="1"/>
</dbReference>
<dbReference type="Gene3D" id="1.10.1200.10">
    <property type="entry name" value="ACP-like"/>
    <property type="match status" value="1"/>
</dbReference>
<gene>
    <name evidence="3" type="ORF">K7432_014021</name>
</gene>
<dbReference type="SUPFAM" id="SSF56801">
    <property type="entry name" value="Acetyl-CoA synthetase-like"/>
    <property type="match status" value="1"/>
</dbReference>
<dbReference type="InterPro" id="IPR029063">
    <property type="entry name" value="SAM-dependent_MTases_sf"/>
</dbReference>
<protein>
    <recommendedName>
        <fullName evidence="2">Carrier domain-containing protein</fullName>
    </recommendedName>
</protein>
<dbReference type="PROSITE" id="PS50075">
    <property type="entry name" value="CARRIER"/>
    <property type="match status" value="1"/>
</dbReference>
<dbReference type="InterPro" id="IPR009081">
    <property type="entry name" value="PP-bd_ACP"/>
</dbReference>
<dbReference type="SUPFAM" id="SSF53335">
    <property type="entry name" value="S-adenosyl-L-methionine-dependent methyltransferases"/>
    <property type="match status" value="1"/>
</dbReference>
<evidence type="ECO:0000259" key="2">
    <source>
        <dbReference type="PROSITE" id="PS50075"/>
    </source>
</evidence>
<evidence type="ECO:0000313" key="4">
    <source>
        <dbReference type="Proteomes" id="UP001479436"/>
    </source>
</evidence>
<dbReference type="InterPro" id="IPR045851">
    <property type="entry name" value="AMP-bd_C_sf"/>
</dbReference>
<dbReference type="SUPFAM" id="SSF53474">
    <property type="entry name" value="alpha/beta-Hydrolases"/>
    <property type="match status" value="1"/>
</dbReference>
<dbReference type="Gene3D" id="3.40.50.1820">
    <property type="entry name" value="alpha/beta hydrolase"/>
    <property type="match status" value="1"/>
</dbReference>
<reference evidence="3 4" key="1">
    <citation type="submission" date="2023-04" db="EMBL/GenBank/DDBJ databases">
        <title>Genome of Basidiobolus ranarum AG-B5.</title>
        <authorList>
            <person name="Stajich J.E."/>
            <person name="Carter-House D."/>
            <person name="Gryganskyi A."/>
        </authorList>
    </citation>
    <scope>NUCLEOTIDE SEQUENCE [LARGE SCALE GENOMIC DNA]</scope>
    <source>
        <strain evidence="3 4">AG-B5</strain>
    </source>
</reference>
<keyword evidence="4" id="KW-1185">Reference proteome</keyword>
<proteinExistence type="predicted"/>
<dbReference type="InterPro" id="IPR001031">
    <property type="entry name" value="Thioesterase"/>
</dbReference>
<dbReference type="Gene3D" id="3.40.50.150">
    <property type="entry name" value="Vaccinia Virus protein VP39"/>
    <property type="match status" value="1"/>
</dbReference>
<dbReference type="Pfam" id="PF00975">
    <property type="entry name" value="Thioesterase"/>
    <property type="match status" value="1"/>
</dbReference>
<evidence type="ECO:0000313" key="3">
    <source>
        <dbReference type="EMBL" id="KAK9761232.1"/>
    </source>
</evidence>
<dbReference type="InterPro" id="IPR029058">
    <property type="entry name" value="AB_hydrolase_fold"/>
</dbReference>
<organism evidence="3 4">
    <name type="scientific">Basidiobolus ranarum</name>
    <dbReference type="NCBI Taxonomy" id="34480"/>
    <lineage>
        <taxon>Eukaryota</taxon>
        <taxon>Fungi</taxon>
        <taxon>Fungi incertae sedis</taxon>
        <taxon>Zoopagomycota</taxon>
        <taxon>Entomophthoromycotina</taxon>
        <taxon>Basidiobolomycetes</taxon>
        <taxon>Basidiobolales</taxon>
        <taxon>Basidiobolaceae</taxon>
        <taxon>Basidiobolus</taxon>
    </lineage>
</organism>
<keyword evidence="1" id="KW-0436">Ligase</keyword>
<dbReference type="PANTHER" id="PTHR45527:SF1">
    <property type="entry name" value="FATTY ACID SYNTHASE"/>
    <property type="match status" value="1"/>
</dbReference>
<dbReference type="InterPro" id="IPR036736">
    <property type="entry name" value="ACP-like_sf"/>
</dbReference>
<comment type="caution">
    <text evidence="3">The sequence shown here is derived from an EMBL/GenBank/DDBJ whole genome shotgun (WGS) entry which is preliminary data.</text>
</comment>